<sequence length="271" mass="30211">MSAMTAVQETNAKVYERCGVLEEKIEVSRDENGKNIGAVLEAIKAMNLQRTTENIRGSDKGLYEHPPREVRNIVEKEKGDDGSTSGPRNWAMKLSSEEVDRMVRMAEPPTGKRYKFLYLGGVPDKMFINKKLCCRWLGVNVSDIVFVRKCKGNVRELFINSSIAKKLSEKCIENFEGVSLSSDPSVLQAICLGEAEVSFEVAMNIVLKNWSKMVSVCRGANRVLASLLNVPGANPLKSFFLSDYQSLGVALEEQDSKVKRKKEEVVPPESQ</sequence>
<evidence type="ECO:0000313" key="2">
    <source>
        <dbReference type="Proteomes" id="UP000740883"/>
    </source>
</evidence>
<name>A0A9P6KWZ0_9MICR</name>
<dbReference type="EMBL" id="SBJO01000684">
    <property type="protein sequence ID" value="KAF9758227.1"/>
    <property type="molecule type" value="Genomic_DNA"/>
</dbReference>
<gene>
    <name evidence="1" type="ORF">NGRA_3221</name>
</gene>
<accession>A0A9P6KWZ0</accession>
<organism evidence="1 2">
    <name type="scientific">Nosema granulosis</name>
    <dbReference type="NCBI Taxonomy" id="83296"/>
    <lineage>
        <taxon>Eukaryota</taxon>
        <taxon>Fungi</taxon>
        <taxon>Fungi incertae sedis</taxon>
        <taxon>Microsporidia</taxon>
        <taxon>Nosematidae</taxon>
        <taxon>Nosema</taxon>
    </lineage>
</organism>
<proteinExistence type="predicted"/>
<dbReference type="Proteomes" id="UP000740883">
    <property type="component" value="Unassembled WGS sequence"/>
</dbReference>
<comment type="caution">
    <text evidence="1">The sequence shown here is derived from an EMBL/GenBank/DDBJ whole genome shotgun (WGS) entry which is preliminary data.</text>
</comment>
<reference evidence="1 2" key="1">
    <citation type="journal article" date="2020" name="Genome Biol. Evol.">
        <title>Comparative genomics of strictly vertically transmitted, feminizing microsporidia endosymbionts of amphipod crustaceans.</title>
        <authorList>
            <person name="Cormier A."/>
            <person name="Chebbi M.A."/>
            <person name="Giraud I."/>
            <person name="Wattier R."/>
            <person name="Teixeira M."/>
            <person name="Gilbert C."/>
            <person name="Rigaud T."/>
            <person name="Cordaux R."/>
        </authorList>
    </citation>
    <scope>NUCLEOTIDE SEQUENCE [LARGE SCALE GENOMIC DNA]</scope>
    <source>
        <strain evidence="1 2">Ou3-Ou53</strain>
    </source>
</reference>
<protein>
    <submittedName>
        <fullName evidence="1">Uncharacterized protein</fullName>
    </submittedName>
</protein>
<dbReference type="AlphaFoldDB" id="A0A9P6KWZ0"/>
<keyword evidence="2" id="KW-1185">Reference proteome</keyword>
<evidence type="ECO:0000313" key="1">
    <source>
        <dbReference type="EMBL" id="KAF9758227.1"/>
    </source>
</evidence>